<keyword evidence="3" id="KW-1185">Reference proteome</keyword>
<dbReference type="OrthoDB" id="9813630at2"/>
<evidence type="ECO:0000313" key="2">
    <source>
        <dbReference type="EMBL" id="RFU65602.1"/>
    </source>
</evidence>
<dbReference type="SUPFAM" id="SSF54593">
    <property type="entry name" value="Glyoxalase/Bleomycin resistance protein/Dihydroxybiphenyl dioxygenase"/>
    <property type="match status" value="1"/>
</dbReference>
<sequence>MAFSILGIDHVQLAAPKNSEGEARRFYGEVLGFKELTKPENLQKNGGCWFSGGTMELHIGIEEPFTPAKKAHPAIRVGNLQEFRRHLENNGVKTRDEQPLPDALRFYIEDPFGNRIEILERL</sequence>
<proteinExistence type="predicted"/>
<dbReference type="InterPro" id="IPR004360">
    <property type="entry name" value="Glyas_Fos-R_dOase_dom"/>
</dbReference>
<organism evidence="2 3">
    <name type="scientific">Peribacillus glennii</name>
    <dbReference type="NCBI Taxonomy" id="2303991"/>
    <lineage>
        <taxon>Bacteria</taxon>
        <taxon>Bacillati</taxon>
        <taxon>Bacillota</taxon>
        <taxon>Bacilli</taxon>
        <taxon>Bacillales</taxon>
        <taxon>Bacillaceae</taxon>
        <taxon>Peribacillus</taxon>
    </lineage>
</organism>
<gene>
    <name evidence="2" type="ORF">D0466_06920</name>
</gene>
<dbReference type="PANTHER" id="PTHR39175">
    <property type="entry name" value="FAMILY PROTEIN, PUTATIVE (AFU_ORTHOLOGUE AFUA_3G15060)-RELATED"/>
    <property type="match status" value="1"/>
</dbReference>
<accession>A0A372LI01</accession>
<dbReference type="EMBL" id="QVTD01000003">
    <property type="protein sequence ID" value="RFU65602.1"/>
    <property type="molecule type" value="Genomic_DNA"/>
</dbReference>
<comment type="caution">
    <text evidence="2">The sequence shown here is derived from an EMBL/GenBank/DDBJ whole genome shotgun (WGS) entry which is preliminary data.</text>
</comment>
<dbReference type="AlphaFoldDB" id="A0A372LI01"/>
<dbReference type="Proteomes" id="UP000262939">
    <property type="component" value="Unassembled WGS sequence"/>
</dbReference>
<dbReference type="Gene3D" id="3.10.180.10">
    <property type="entry name" value="2,3-Dihydroxybiphenyl 1,2-Dioxygenase, domain 1"/>
    <property type="match status" value="1"/>
</dbReference>
<feature type="domain" description="VOC" evidence="1">
    <location>
        <begin position="7"/>
        <end position="121"/>
    </location>
</feature>
<dbReference type="InterPro" id="IPR029068">
    <property type="entry name" value="Glyas_Bleomycin-R_OHBP_Dase"/>
</dbReference>
<dbReference type="PROSITE" id="PS51819">
    <property type="entry name" value="VOC"/>
    <property type="match status" value="1"/>
</dbReference>
<dbReference type="RefSeq" id="WP_117321775.1">
    <property type="nucleotide sequence ID" value="NZ_QVTD01000003.1"/>
</dbReference>
<reference evidence="2 3" key="1">
    <citation type="submission" date="2018-08" db="EMBL/GenBank/DDBJ databases">
        <title>Bacillus chawlae sp. nov., Bacillus glennii sp. nov., and Bacillus saganii sp. nov. Isolated from the Vehicle Assembly Building at Kennedy Space Center where the Viking Spacecraft were Assembled.</title>
        <authorList>
            <person name="Seuylemezian A."/>
            <person name="Vaishampayan P."/>
        </authorList>
    </citation>
    <scope>NUCLEOTIDE SEQUENCE [LARGE SCALE GENOMIC DNA]</scope>
    <source>
        <strain evidence="2 3">V44-8</strain>
    </source>
</reference>
<evidence type="ECO:0000313" key="3">
    <source>
        <dbReference type="Proteomes" id="UP000262939"/>
    </source>
</evidence>
<dbReference type="PANTHER" id="PTHR39175:SF1">
    <property type="entry name" value="FAMILY PROTEIN, PUTATIVE (AFU_ORTHOLOGUE AFUA_3G15060)-RELATED"/>
    <property type="match status" value="1"/>
</dbReference>
<protein>
    <submittedName>
        <fullName evidence="2">Glyoxalase</fullName>
    </submittedName>
</protein>
<name>A0A372LI01_9BACI</name>
<dbReference type="InterPro" id="IPR037523">
    <property type="entry name" value="VOC_core"/>
</dbReference>
<dbReference type="Pfam" id="PF00903">
    <property type="entry name" value="Glyoxalase"/>
    <property type="match status" value="1"/>
</dbReference>
<evidence type="ECO:0000259" key="1">
    <source>
        <dbReference type="PROSITE" id="PS51819"/>
    </source>
</evidence>